<dbReference type="EMBL" id="JAHRHJ020000002">
    <property type="protein sequence ID" value="KAH9324809.1"/>
    <property type="molecule type" value="Genomic_DNA"/>
</dbReference>
<evidence type="ECO:0000313" key="3">
    <source>
        <dbReference type="Proteomes" id="UP000824469"/>
    </source>
</evidence>
<feature type="coiled-coil region" evidence="1">
    <location>
        <begin position="84"/>
        <end position="135"/>
    </location>
</feature>
<sequence>TRVRGGDVFGLIDSGLMEDQVIGALTRLRDAYLTAKKSYQSCAVDIRALKQEHQLINMLISEQIMISEAEMSKILSMGDSNNCTVDSEELLKKTEQRLRFLKKQEQHAEQLQQCLIAQDENLAKKSRELKSAELQFMLLSPLLKQMLPQHTSIIELYETHLLSVIDHEGLRLWF</sequence>
<protein>
    <submittedName>
        <fullName evidence="2">Uncharacterized protein</fullName>
    </submittedName>
</protein>
<comment type="caution">
    <text evidence="2">The sequence shown here is derived from an EMBL/GenBank/DDBJ whole genome shotgun (WGS) entry which is preliminary data.</text>
</comment>
<organism evidence="2 3">
    <name type="scientific">Taxus chinensis</name>
    <name type="common">Chinese yew</name>
    <name type="synonym">Taxus wallichiana var. chinensis</name>
    <dbReference type="NCBI Taxonomy" id="29808"/>
    <lineage>
        <taxon>Eukaryota</taxon>
        <taxon>Viridiplantae</taxon>
        <taxon>Streptophyta</taxon>
        <taxon>Embryophyta</taxon>
        <taxon>Tracheophyta</taxon>
        <taxon>Spermatophyta</taxon>
        <taxon>Pinopsida</taxon>
        <taxon>Pinidae</taxon>
        <taxon>Conifers II</taxon>
        <taxon>Cupressales</taxon>
        <taxon>Taxaceae</taxon>
        <taxon>Taxus</taxon>
    </lineage>
</organism>
<evidence type="ECO:0000313" key="2">
    <source>
        <dbReference type="EMBL" id="KAH9324809.1"/>
    </source>
</evidence>
<evidence type="ECO:0000256" key="1">
    <source>
        <dbReference type="SAM" id="Coils"/>
    </source>
</evidence>
<accession>A0AA38GM74</accession>
<feature type="non-terminal residue" evidence="2">
    <location>
        <position position="1"/>
    </location>
</feature>
<dbReference type="Proteomes" id="UP000824469">
    <property type="component" value="Unassembled WGS sequence"/>
</dbReference>
<name>A0AA38GM74_TAXCH</name>
<gene>
    <name evidence="2" type="ORF">KI387_004987</name>
</gene>
<keyword evidence="1" id="KW-0175">Coiled coil</keyword>
<proteinExistence type="predicted"/>
<dbReference type="AlphaFoldDB" id="A0AA38GM74"/>
<keyword evidence="3" id="KW-1185">Reference proteome</keyword>
<reference evidence="2 3" key="1">
    <citation type="journal article" date="2021" name="Nat. Plants">
        <title>The Taxus genome provides insights into paclitaxel biosynthesis.</title>
        <authorList>
            <person name="Xiong X."/>
            <person name="Gou J."/>
            <person name="Liao Q."/>
            <person name="Li Y."/>
            <person name="Zhou Q."/>
            <person name="Bi G."/>
            <person name="Li C."/>
            <person name="Du R."/>
            <person name="Wang X."/>
            <person name="Sun T."/>
            <person name="Guo L."/>
            <person name="Liang H."/>
            <person name="Lu P."/>
            <person name="Wu Y."/>
            <person name="Zhang Z."/>
            <person name="Ro D.K."/>
            <person name="Shang Y."/>
            <person name="Huang S."/>
            <person name="Yan J."/>
        </authorList>
    </citation>
    <scope>NUCLEOTIDE SEQUENCE [LARGE SCALE GENOMIC DNA]</scope>
    <source>
        <strain evidence="2">Ta-2019</strain>
    </source>
</reference>